<dbReference type="InterPro" id="IPR009061">
    <property type="entry name" value="DNA-bd_dom_put_sf"/>
</dbReference>
<name>A0A2Z3HBZ3_9BACT</name>
<protein>
    <recommendedName>
        <fullName evidence="1">Helix-turn-helix domain-containing protein</fullName>
    </recommendedName>
</protein>
<dbReference type="KEGG" id="gog:C1280_18195"/>
<dbReference type="Proteomes" id="UP000245802">
    <property type="component" value="Chromosome"/>
</dbReference>
<dbReference type="AlphaFoldDB" id="A0A2Z3HBZ3"/>
<organism evidence="2 3">
    <name type="scientific">Gemmata obscuriglobus</name>
    <dbReference type="NCBI Taxonomy" id="114"/>
    <lineage>
        <taxon>Bacteria</taxon>
        <taxon>Pseudomonadati</taxon>
        <taxon>Planctomycetota</taxon>
        <taxon>Planctomycetia</taxon>
        <taxon>Gemmatales</taxon>
        <taxon>Gemmataceae</taxon>
        <taxon>Gemmata</taxon>
    </lineage>
</organism>
<proteinExistence type="predicted"/>
<dbReference type="InterPro" id="IPR041657">
    <property type="entry name" value="HTH_17"/>
</dbReference>
<evidence type="ECO:0000313" key="2">
    <source>
        <dbReference type="EMBL" id="AWM38730.1"/>
    </source>
</evidence>
<accession>A0A2Z3HBZ3</accession>
<evidence type="ECO:0000313" key="3">
    <source>
        <dbReference type="Proteomes" id="UP000245802"/>
    </source>
</evidence>
<evidence type="ECO:0000259" key="1">
    <source>
        <dbReference type="Pfam" id="PF12728"/>
    </source>
</evidence>
<dbReference type="SUPFAM" id="SSF46955">
    <property type="entry name" value="Putative DNA-binding domain"/>
    <property type="match status" value="1"/>
</dbReference>
<dbReference type="RefSeq" id="WP_109571082.1">
    <property type="nucleotide sequence ID" value="NZ_CP025958.1"/>
</dbReference>
<reference evidence="2 3" key="1">
    <citation type="submission" date="2018-01" db="EMBL/GenBank/DDBJ databases">
        <title>G. obscuriglobus.</title>
        <authorList>
            <person name="Franke J."/>
            <person name="Blomberg W."/>
            <person name="Selmecki A."/>
        </authorList>
    </citation>
    <scope>NUCLEOTIDE SEQUENCE [LARGE SCALE GENOMIC DNA]</scope>
    <source>
        <strain evidence="2 3">DSM 5831</strain>
    </source>
</reference>
<dbReference type="Pfam" id="PF12728">
    <property type="entry name" value="HTH_17"/>
    <property type="match status" value="1"/>
</dbReference>
<feature type="domain" description="Helix-turn-helix" evidence="1">
    <location>
        <begin position="15"/>
        <end position="63"/>
    </location>
</feature>
<keyword evidence="3" id="KW-1185">Reference proteome</keyword>
<dbReference type="EMBL" id="CP025958">
    <property type="protein sequence ID" value="AWM38730.1"/>
    <property type="molecule type" value="Genomic_DNA"/>
</dbReference>
<gene>
    <name evidence="2" type="ORF">C1280_18195</name>
</gene>
<sequence length="69" mass="8059">MPTVPQIPLPAGDRWMQTRELAQLFGLNAETINRWRRTGRLKGYPVGKMFWYKRSDVNVLLEAMKLPTI</sequence>